<proteinExistence type="predicted"/>
<dbReference type="Proteomes" id="UP000068164">
    <property type="component" value="Unassembled WGS sequence"/>
</dbReference>
<gene>
    <name evidence="1" type="ORF">AS026_13940</name>
</gene>
<reference evidence="1 2" key="1">
    <citation type="submission" date="2015-11" db="EMBL/GenBank/DDBJ databases">
        <title>Draft Genome Sequence of the Strain BR 10423 (Rhizobium sp.) isolated from nodules of Mimosa pudica.</title>
        <authorList>
            <person name="Barauna A.C."/>
            <person name="Zilli J.E."/>
            <person name="Simoes-Araujo J.L."/>
            <person name="Reis V.M."/>
            <person name="James E.K."/>
            <person name="Reis F.B.Jr."/>
            <person name="Rouws L.F."/>
            <person name="Passos S.R."/>
            <person name="Gois S.R."/>
        </authorList>
    </citation>
    <scope>NUCLEOTIDE SEQUENCE [LARGE SCALE GENOMIC DNA]</scope>
    <source>
        <strain evidence="1 2">BR10423</strain>
    </source>
</reference>
<evidence type="ECO:0000313" key="2">
    <source>
        <dbReference type="Proteomes" id="UP000068164"/>
    </source>
</evidence>
<dbReference type="RefSeq" id="WP_062372498.1">
    <property type="nucleotide sequence ID" value="NZ_LNCD01000105.1"/>
</dbReference>
<keyword evidence="2" id="KW-1185">Reference proteome</keyword>
<name>A0A109JDT7_9HYPH</name>
<protein>
    <submittedName>
        <fullName evidence="1">Uncharacterized protein</fullName>
    </submittedName>
</protein>
<organism evidence="1 2">
    <name type="scientific">Rhizobium altiplani</name>
    <dbReference type="NCBI Taxonomy" id="1864509"/>
    <lineage>
        <taxon>Bacteria</taxon>
        <taxon>Pseudomonadati</taxon>
        <taxon>Pseudomonadota</taxon>
        <taxon>Alphaproteobacteria</taxon>
        <taxon>Hyphomicrobiales</taxon>
        <taxon>Rhizobiaceae</taxon>
        <taxon>Rhizobium/Agrobacterium group</taxon>
        <taxon>Rhizobium</taxon>
    </lineage>
</organism>
<evidence type="ECO:0000313" key="1">
    <source>
        <dbReference type="EMBL" id="KWV47066.1"/>
    </source>
</evidence>
<dbReference type="AlphaFoldDB" id="A0A109JDT7"/>
<sequence>MSVESDTKPKPPDIEELQMRIWSLNDDVRYLEGERDALEESVAELIDLLRKVRVMIRKPAPDLEFIELLIEREIGF</sequence>
<accession>A0A109JDT7</accession>
<comment type="caution">
    <text evidence="1">The sequence shown here is derived from an EMBL/GenBank/DDBJ whole genome shotgun (WGS) entry which is preliminary data.</text>
</comment>
<dbReference type="EMBL" id="LNCD01000105">
    <property type="protein sequence ID" value="KWV47066.1"/>
    <property type="molecule type" value="Genomic_DNA"/>
</dbReference>